<name>A0ABM9PEI8_9FLAO</name>
<dbReference type="EMBL" id="CAXJIO010000014">
    <property type="protein sequence ID" value="CAL2104026.1"/>
    <property type="molecule type" value="Genomic_DNA"/>
</dbReference>
<keyword evidence="1" id="KW-0732">Signal</keyword>
<keyword evidence="3" id="KW-1185">Reference proteome</keyword>
<evidence type="ECO:0000313" key="2">
    <source>
        <dbReference type="EMBL" id="CAL2104026.1"/>
    </source>
</evidence>
<protein>
    <submittedName>
        <fullName evidence="2">Uncharacterized protein</fullName>
    </submittedName>
</protein>
<evidence type="ECO:0000313" key="3">
    <source>
        <dbReference type="Proteomes" id="UP001497527"/>
    </source>
</evidence>
<evidence type="ECO:0000256" key="1">
    <source>
        <dbReference type="SAM" id="SignalP"/>
    </source>
</evidence>
<accession>A0ABM9PEI8</accession>
<dbReference type="RefSeq" id="WP_348718003.1">
    <property type="nucleotide sequence ID" value="NZ_CAXJIO010000014.1"/>
</dbReference>
<feature type="signal peptide" evidence="1">
    <location>
        <begin position="1"/>
        <end position="20"/>
    </location>
</feature>
<proteinExistence type="predicted"/>
<organism evidence="2 3">
    <name type="scientific">Tenacibaculum polynesiense</name>
    <dbReference type="NCBI Taxonomy" id="3137857"/>
    <lineage>
        <taxon>Bacteria</taxon>
        <taxon>Pseudomonadati</taxon>
        <taxon>Bacteroidota</taxon>
        <taxon>Flavobacteriia</taxon>
        <taxon>Flavobacteriales</taxon>
        <taxon>Flavobacteriaceae</taxon>
        <taxon>Tenacibaculum</taxon>
    </lineage>
</organism>
<dbReference type="Proteomes" id="UP001497527">
    <property type="component" value="Unassembled WGS sequence"/>
</dbReference>
<gene>
    <name evidence="2" type="ORF">T190423A01A_50274</name>
</gene>
<comment type="caution">
    <text evidence="2">The sequence shown here is derived from an EMBL/GenBank/DDBJ whole genome shotgun (WGS) entry which is preliminary data.</text>
</comment>
<sequence>MKLRRFVPILMLFAVLSSMAQSSGKTFDEIEYNARTRGTHISIKVNKDKVLYKGNYGNKEVDLTKEQLAKLGELVKGLNLEAMSSLKAPSQKRMTDGALHGDFVVKVGGSSYKSSTFDAGNAPKELKPLEQYLNKLIGGVD</sequence>
<feature type="chain" id="PRO_5045390643" evidence="1">
    <location>
        <begin position="21"/>
        <end position="141"/>
    </location>
</feature>
<reference evidence="2 3" key="1">
    <citation type="submission" date="2024-05" db="EMBL/GenBank/DDBJ databases">
        <authorList>
            <person name="Duchaud E."/>
        </authorList>
    </citation>
    <scope>NUCLEOTIDE SEQUENCE [LARGE SCALE GENOMIC DNA]</scope>
    <source>
        <strain evidence="2">Ena-SAMPLE-TAB-13-05-2024-13:56:06:370-140308</strain>
    </source>
</reference>